<dbReference type="PANTHER" id="PTHR12304:SF4">
    <property type="entry name" value="URIDINE NUCLEOSIDASE"/>
    <property type="match status" value="1"/>
</dbReference>
<dbReference type="OrthoDB" id="432381at2759"/>
<dbReference type="Pfam" id="PF01156">
    <property type="entry name" value="IU_nuc_hydro"/>
    <property type="match status" value="1"/>
</dbReference>
<evidence type="ECO:0000313" key="5">
    <source>
        <dbReference type="EMBL" id="PFH52554.1"/>
    </source>
</evidence>
<feature type="domain" description="Inosine/uridine-preferring nucleoside hydrolase" evidence="4">
    <location>
        <begin position="6"/>
        <end position="349"/>
    </location>
</feature>
<dbReference type="PANTHER" id="PTHR12304">
    <property type="entry name" value="INOSINE-URIDINE PREFERRING NUCLEOSIDE HYDROLASE"/>
    <property type="match status" value="1"/>
</dbReference>
<dbReference type="GO" id="GO:0006152">
    <property type="term" value="P:purine nucleoside catabolic process"/>
    <property type="evidence" value="ECO:0007669"/>
    <property type="project" value="TreeGrafter"/>
</dbReference>
<dbReference type="InterPro" id="IPR023186">
    <property type="entry name" value="IUNH"/>
</dbReference>
<protein>
    <recommendedName>
        <fullName evidence="4">Inosine/uridine-preferring nucleoside hydrolase domain-containing protein</fullName>
    </recommendedName>
</protein>
<dbReference type="GO" id="GO:0008477">
    <property type="term" value="F:purine nucleosidase activity"/>
    <property type="evidence" value="ECO:0007669"/>
    <property type="project" value="TreeGrafter"/>
</dbReference>
<dbReference type="STRING" id="703135.A0A2A9NT82"/>
<dbReference type="Proteomes" id="UP000242287">
    <property type="component" value="Unassembled WGS sequence"/>
</dbReference>
<keyword evidence="6" id="KW-1185">Reference proteome</keyword>
<reference evidence="5 6" key="1">
    <citation type="submission" date="2014-02" db="EMBL/GenBank/DDBJ databases">
        <title>Transposable element dynamics among asymbiotic and ectomycorrhizal Amanita fungi.</title>
        <authorList>
            <consortium name="DOE Joint Genome Institute"/>
            <person name="Hess J."/>
            <person name="Skrede I."/>
            <person name="Wolfe B."/>
            <person name="LaButti K."/>
            <person name="Ohm R.A."/>
            <person name="Grigoriev I.V."/>
            <person name="Pringle A."/>
        </authorList>
    </citation>
    <scope>NUCLEOTIDE SEQUENCE [LARGE SCALE GENOMIC DNA]</scope>
    <source>
        <strain evidence="5 6">SKay4041</strain>
    </source>
</reference>
<dbReference type="SUPFAM" id="SSF53590">
    <property type="entry name" value="Nucleoside hydrolase"/>
    <property type="match status" value="1"/>
</dbReference>
<evidence type="ECO:0000313" key="6">
    <source>
        <dbReference type="Proteomes" id="UP000242287"/>
    </source>
</evidence>
<gene>
    <name evidence="5" type="ORF">AMATHDRAFT_139737</name>
</gene>
<proteinExistence type="inferred from homology"/>
<dbReference type="InterPro" id="IPR001910">
    <property type="entry name" value="Inosine/uridine_hydrolase_dom"/>
</dbReference>
<keyword evidence="2" id="KW-0378">Hydrolase</keyword>
<dbReference type="GO" id="GO:0005829">
    <property type="term" value="C:cytosol"/>
    <property type="evidence" value="ECO:0007669"/>
    <property type="project" value="TreeGrafter"/>
</dbReference>
<evidence type="ECO:0000259" key="4">
    <source>
        <dbReference type="Pfam" id="PF01156"/>
    </source>
</evidence>
<dbReference type="AlphaFoldDB" id="A0A2A9NT82"/>
<keyword evidence="3" id="KW-0326">Glycosidase</keyword>
<organism evidence="5 6">
    <name type="scientific">Amanita thiersii Skay4041</name>
    <dbReference type="NCBI Taxonomy" id="703135"/>
    <lineage>
        <taxon>Eukaryota</taxon>
        <taxon>Fungi</taxon>
        <taxon>Dikarya</taxon>
        <taxon>Basidiomycota</taxon>
        <taxon>Agaricomycotina</taxon>
        <taxon>Agaricomycetes</taxon>
        <taxon>Agaricomycetidae</taxon>
        <taxon>Agaricales</taxon>
        <taxon>Pluteineae</taxon>
        <taxon>Amanitaceae</taxon>
        <taxon>Amanita</taxon>
    </lineage>
</organism>
<sequence>MVERYVWLDVDPVRHEYRCPKSLGHDDALAILLAVHEPNVKLLGVSTTHGNAPGHLTAINAARCLYAFGAPSNVHVYPGASKPLILPTRHDPEIHGPDGLGGVEGLPDASHPQVQARFSIADSGAPMRAIEGMSSIIRDTWKNGTGRQVTIISTGPMTNIALFVSVHPDLLEAIDELVFMGGAVGTGNRSAAAEYNIIVDPHAAQISLNAPIRKVMIPLNVTHTAIATAAFRSQLITSQSLPNGPPALKVSKLRHLLSTLIGFFADAYKSTFGFNDGPPVHDALTIAYVSHPELFKSTRYRVDVELSGTFTLGETVVDIWNYRSCDDSWGSQGKNCIVTQEVDVPGFFEMLLDCVASCDKLSPVNSTQ</sequence>
<accession>A0A2A9NT82</accession>
<evidence type="ECO:0000256" key="1">
    <source>
        <dbReference type="ARBA" id="ARBA00009176"/>
    </source>
</evidence>
<evidence type="ECO:0000256" key="3">
    <source>
        <dbReference type="ARBA" id="ARBA00023295"/>
    </source>
</evidence>
<comment type="similarity">
    <text evidence="1">Belongs to the IUNH family.</text>
</comment>
<evidence type="ECO:0000256" key="2">
    <source>
        <dbReference type="ARBA" id="ARBA00022801"/>
    </source>
</evidence>
<dbReference type="Gene3D" id="3.90.245.10">
    <property type="entry name" value="Ribonucleoside hydrolase-like"/>
    <property type="match status" value="1"/>
</dbReference>
<name>A0A2A9NT82_9AGAR</name>
<dbReference type="EMBL" id="KZ301978">
    <property type="protein sequence ID" value="PFH52554.1"/>
    <property type="molecule type" value="Genomic_DNA"/>
</dbReference>
<dbReference type="InterPro" id="IPR036452">
    <property type="entry name" value="Ribo_hydro-like"/>
</dbReference>